<evidence type="ECO:0000256" key="1">
    <source>
        <dbReference type="SAM" id="Phobius"/>
    </source>
</evidence>
<feature type="transmembrane region" description="Helical" evidence="1">
    <location>
        <begin position="27"/>
        <end position="44"/>
    </location>
</feature>
<dbReference type="HOGENOM" id="CLU_2982120_0_0_1"/>
<keyword evidence="1 2" id="KW-0812">Transmembrane</keyword>
<dbReference type="PaxDb" id="3880-AES80159"/>
<name>G7L4L1_MEDTR</name>
<reference evidence="2 4" key="1">
    <citation type="journal article" date="2011" name="Nature">
        <title>The Medicago genome provides insight into the evolution of rhizobial symbioses.</title>
        <authorList>
            <person name="Young N.D."/>
            <person name="Debelle F."/>
            <person name="Oldroyd G.E."/>
            <person name="Geurts R."/>
            <person name="Cannon S.B."/>
            <person name="Udvardi M.K."/>
            <person name="Benedito V.A."/>
            <person name="Mayer K.F."/>
            <person name="Gouzy J."/>
            <person name="Schoof H."/>
            <person name="Van de Peer Y."/>
            <person name="Proost S."/>
            <person name="Cook D.R."/>
            <person name="Meyers B.C."/>
            <person name="Spannagl M."/>
            <person name="Cheung F."/>
            <person name="De Mita S."/>
            <person name="Krishnakumar V."/>
            <person name="Gundlach H."/>
            <person name="Zhou S."/>
            <person name="Mudge J."/>
            <person name="Bharti A.K."/>
            <person name="Murray J.D."/>
            <person name="Naoumkina M.A."/>
            <person name="Rosen B."/>
            <person name="Silverstein K.A."/>
            <person name="Tang H."/>
            <person name="Rombauts S."/>
            <person name="Zhao P.X."/>
            <person name="Zhou P."/>
            <person name="Barbe V."/>
            <person name="Bardou P."/>
            <person name="Bechner M."/>
            <person name="Bellec A."/>
            <person name="Berger A."/>
            <person name="Berges H."/>
            <person name="Bidwell S."/>
            <person name="Bisseling T."/>
            <person name="Choisne N."/>
            <person name="Couloux A."/>
            <person name="Denny R."/>
            <person name="Deshpande S."/>
            <person name="Dai X."/>
            <person name="Doyle J.J."/>
            <person name="Dudez A.M."/>
            <person name="Farmer A.D."/>
            <person name="Fouteau S."/>
            <person name="Franken C."/>
            <person name="Gibelin C."/>
            <person name="Gish J."/>
            <person name="Goldstein S."/>
            <person name="Gonzalez A.J."/>
            <person name="Green P.J."/>
            <person name="Hallab A."/>
            <person name="Hartog M."/>
            <person name="Hua A."/>
            <person name="Humphray S.J."/>
            <person name="Jeong D.H."/>
            <person name="Jing Y."/>
            <person name="Jocker A."/>
            <person name="Kenton S.M."/>
            <person name="Kim D.J."/>
            <person name="Klee K."/>
            <person name="Lai H."/>
            <person name="Lang C."/>
            <person name="Lin S."/>
            <person name="Macmil S.L."/>
            <person name="Magdelenat G."/>
            <person name="Matthews L."/>
            <person name="McCorrison J."/>
            <person name="Monaghan E.L."/>
            <person name="Mun J.H."/>
            <person name="Najar F.Z."/>
            <person name="Nicholson C."/>
            <person name="Noirot C."/>
            <person name="O'Bleness M."/>
            <person name="Paule C.R."/>
            <person name="Poulain J."/>
            <person name="Prion F."/>
            <person name="Qin B."/>
            <person name="Qu C."/>
            <person name="Retzel E.F."/>
            <person name="Riddle C."/>
            <person name="Sallet E."/>
            <person name="Samain S."/>
            <person name="Samson N."/>
            <person name="Sanders I."/>
            <person name="Saurat O."/>
            <person name="Scarpelli C."/>
            <person name="Schiex T."/>
            <person name="Segurens B."/>
            <person name="Severin A.J."/>
            <person name="Sherrier D.J."/>
            <person name="Shi R."/>
            <person name="Sims S."/>
            <person name="Singer S.R."/>
            <person name="Sinharoy S."/>
            <person name="Sterck L."/>
            <person name="Viollet A."/>
            <person name="Wang B.B."/>
            <person name="Wang K."/>
            <person name="Wang M."/>
            <person name="Wang X."/>
            <person name="Warfsmann J."/>
            <person name="Weissenbach J."/>
            <person name="White D.D."/>
            <person name="White J.D."/>
            <person name="Wiley G.B."/>
            <person name="Wincker P."/>
            <person name="Xing Y."/>
            <person name="Yang L."/>
            <person name="Yao Z."/>
            <person name="Ying F."/>
            <person name="Zhai J."/>
            <person name="Zhou L."/>
            <person name="Zuber A."/>
            <person name="Denarie J."/>
            <person name="Dixon R.A."/>
            <person name="May G.D."/>
            <person name="Schwartz D.C."/>
            <person name="Rogers J."/>
            <person name="Quetier F."/>
            <person name="Town C.D."/>
            <person name="Roe B.A."/>
        </authorList>
    </citation>
    <scope>NUCLEOTIDE SEQUENCE [LARGE SCALE GENOMIC DNA]</scope>
    <source>
        <strain evidence="2">A17</strain>
        <strain evidence="3 4">cv. Jemalong A17</strain>
    </source>
</reference>
<sequence>MESVPYTPSVSNYKTLLLKSRELRKRIFVLKLFVITIVFTILSLRERVSLCFPYVTYC</sequence>
<evidence type="ECO:0000313" key="3">
    <source>
        <dbReference type="EnsemblPlants" id="AES80159"/>
    </source>
</evidence>
<protein>
    <submittedName>
        <fullName evidence="2">Transmembrane protein, putative</fullName>
    </submittedName>
</protein>
<dbReference type="Proteomes" id="UP000002051">
    <property type="component" value="Unassembled WGS sequence"/>
</dbReference>
<dbReference type="AlphaFoldDB" id="G7L4L1"/>
<reference evidence="2 4" key="2">
    <citation type="journal article" date="2014" name="BMC Genomics">
        <title>An improved genome release (version Mt4.0) for the model legume Medicago truncatula.</title>
        <authorList>
            <person name="Tang H."/>
            <person name="Krishnakumar V."/>
            <person name="Bidwell S."/>
            <person name="Rosen B."/>
            <person name="Chan A."/>
            <person name="Zhou S."/>
            <person name="Gentzbittel L."/>
            <person name="Childs K.L."/>
            <person name="Yandell M."/>
            <person name="Gundlach H."/>
            <person name="Mayer K.F."/>
            <person name="Schwartz D.C."/>
            <person name="Town C.D."/>
        </authorList>
    </citation>
    <scope>GENOME REANNOTATION</scope>
    <source>
        <strain evidence="3 4">cv. Jemalong A17</strain>
    </source>
</reference>
<dbReference type="EnsemblPlants" id="AES80159">
    <property type="protein sequence ID" value="AES80159"/>
    <property type="gene ID" value="MTR_7g077270"/>
</dbReference>
<accession>G7L4L1</accession>
<reference evidence="3" key="3">
    <citation type="submission" date="2015-04" db="UniProtKB">
        <authorList>
            <consortium name="EnsemblPlants"/>
        </authorList>
    </citation>
    <scope>IDENTIFICATION</scope>
    <source>
        <strain evidence="3">cv. Jemalong A17</strain>
    </source>
</reference>
<dbReference type="EMBL" id="CM001223">
    <property type="protein sequence ID" value="AES80159.1"/>
    <property type="molecule type" value="Genomic_DNA"/>
</dbReference>
<gene>
    <name evidence="2" type="ordered locus">MTR_7g077270</name>
</gene>
<evidence type="ECO:0000313" key="2">
    <source>
        <dbReference type="EMBL" id="AES80159.1"/>
    </source>
</evidence>
<proteinExistence type="predicted"/>
<keyword evidence="1" id="KW-1133">Transmembrane helix</keyword>
<keyword evidence="1" id="KW-0472">Membrane</keyword>
<organism evidence="2 4">
    <name type="scientific">Medicago truncatula</name>
    <name type="common">Barrel medic</name>
    <name type="synonym">Medicago tribuloides</name>
    <dbReference type="NCBI Taxonomy" id="3880"/>
    <lineage>
        <taxon>Eukaryota</taxon>
        <taxon>Viridiplantae</taxon>
        <taxon>Streptophyta</taxon>
        <taxon>Embryophyta</taxon>
        <taxon>Tracheophyta</taxon>
        <taxon>Spermatophyta</taxon>
        <taxon>Magnoliopsida</taxon>
        <taxon>eudicotyledons</taxon>
        <taxon>Gunneridae</taxon>
        <taxon>Pentapetalae</taxon>
        <taxon>rosids</taxon>
        <taxon>fabids</taxon>
        <taxon>Fabales</taxon>
        <taxon>Fabaceae</taxon>
        <taxon>Papilionoideae</taxon>
        <taxon>50 kb inversion clade</taxon>
        <taxon>NPAAA clade</taxon>
        <taxon>Hologalegina</taxon>
        <taxon>IRL clade</taxon>
        <taxon>Trifolieae</taxon>
        <taxon>Medicago</taxon>
    </lineage>
</organism>
<evidence type="ECO:0000313" key="4">
    <source>
        <dbReference type="Proteomes" id="UP000002051"/>
    </source>
</evidence>
<keyword evidence="4" id="KW-1185">Reference proteome</keyword>